<protein>
    <recommendedName>
        <fullName evidence="7 9">Uroporphyrinogen-III synthase</fullName>
        <ecNumber evidence="3 9">4.2.1.75</ecNumber>
    </recommendedName>
</protein>
<dbReference type="RefSeq" id="WP_289412546.1">
    <property type="nucleotide sequence ID" value="NZ_JAQIBD010000001.1"/>
</dbReference>
<dbReference type="EC" id="4.2.1.75" evidence="3 9"/>
<evidence type="ECO:0000256" key="7">
    <source>
        <dbReference type="ARBA" id="ARBA00040167"/>
    </source>
</evidence>
<organism evidence="11 12">
    <name type="scientific">Sulfurovum zhangzhouensis</name>
    <dbReference type="NCBI Taxonomy" id="3019067"/>
    <lineage>
        <taxon>Bacteria</taxon>
        <taxon>Pseudomonadati</taxon>
        <taxon>Campylobacterota</taxon>
        <taxon>Epsilonproteobacteria</taxon>
        <taxon>Campylobacterales</taxon>
        <taxon>Sulfurovaceae</taxon>
        <taxon>Sulfurovum</taxon>
    </lineage>
</organism>
<sequence>MKKRDIYLLSPTPEEGTIPLPMISFSLVTDKIDFDGCDILLFTSKQAVKSAEAIDTGWKKYPAVAIGPATKKQIETLGGSVIYHPSSFYGETLSQHIVTYFKDKKILYLRPQKVSFDTKGYLERAGIEVQEQVLYETSCADYPNEEAPSKGAVIIFTSPSTVNCFFQNFEWDQSYTAVLIGEATKKYLKPDMNYVVADEPLIQSCIEKANSLVE</sequence>
<evidence type="ECO:0000256" key="4">
    <source>
        <dbReference type="ARBA" id="ARBA00023239"/>
    </source>
</evidence>
<evidence type="ECO:0000259" key="10">
    <source>
        <dbReference type="Pfam" id="PF02602"/>
    </source>
</evidence>
<keyword evidence="12" id="KW-1185">Reference proteome</keyword>
<evidence type="ECO:0000256" key="3">
    <source>
        <dbReference type="ARBA" id="ARBA00013109"/>
    </source>
</evidence>
<evidence type="ECO:0000256" key="8">
    <source>
        <dbReference type="ARBA" id="ARBA00048617"/>
    </source>
</evidence>
<dbReference type="EMBL" id="JAQIBD010000001">
    <property type="protein sequence ID" value="MDM5271217.1"/>
    <property type="molecule type" value="Genomic_DNA"/>
</dbReference>
<evidence type="ECO:0000256" key="1">
    <source>
        <dbReference type="ARBA" id="ARBA00004772"/>
    </source>
</evidence>
<comment type="similarity">
    <text evidence="2 9">Belongs to the uroporphyrinogen-III synthase family.</text>
</comment>
<evidence type="ECO:0000256" key="9">
    <source>
        <dbReference type="RuleBase" id="RU366031"/>
    </source>
</evidence>
<keyword evidence="5 9" id="KW-0627">Porphyrin biosynthesis</keyword>
<dbReference type="InterPro" id="IPR039793">
    <property type="entry name" value="UROS/Hem4"/>
</dbReference>
<feature type="domain" description="Tetrapyrrole biosynthesis uroporphyrinogen III synthase" evidence="10">
    <location>
        <begin position="21"/>
        <end position="206"/>
    </location>
</feature>
<gene>
    <name evidence="11" type="ORF">PGH07_03425</name>
</gene>
<evidence type="ECO:0000313" key="12">
    <source>
        <dbReference type="Proteomes" id="UP001169069"/>
    </source>
</evidence>
<dbReference type="PANTHER" id="PTHR38042">
    <property type="entry name" value="UROPORPHYRINOGEN-III SYNTHASE, CHLOROPLASTIC"/>
    <property type="match status" value="1"/>
</dbReference>
<dbReference type="Proteomes" id="UP001169069">
    <property type="component" value="Unassembled WGS sequence"/>
</dbReference>
<dbReference type="InterPro" id="IPR036108">
    <property type="entry name" value="4pyrrol_syn_uPrphyn_synt_sf"/>
</dbReference>
<proteinExistence type="inferred from homology"/>
<comment type="catalytic activity">
    <reaction evidence="8 9">
        <text>hydroxymethylbilane = uroporphyrinogen III + H2O</text>
        <dbReference type="Rhea" id="RHEA:18965"/>
        <dbReference type="ChEBI" id="CHEBI:15377"/>
        <dbReference type="ChEBI" id="CHEBI:57308"/>
        <dbReference type="ChEBI" id="CHEBI:57845"/>
        <dbReference type="EC" id="4.2.1.75"/>
    </reaction>
</comment>
<keyword evidence="4 9" id="KW-0456">Lyase</keyword>
<comment type="pathway">
    <text evidence="1 9">Porphyrin-containing compound metabolism; protoporphyrin-IX biosynthesis; coproporphyrinogen-III from 5-aminolevulinate: step 3/4.</text>
</comment>
<evidence type="ECO:0000256" key="2">
    <source>
        <dbReference type="ARBA" id="ARBA00008133"/>
    </source>
</evidence>
<evidence type="ECO:0000256" key="5">
    <source>
        <dbReference type="ARBA" id="ARBA00023244"/>
    </source>
</evidence>
<evidence type="ECO:0000256" key="6">
    <source>
        <dbReference type="ARBA" id="ARBA00037589"/>
    </source>
</evidence>
<dbReference type="CDD" id="cd06578">
    <property type="entry name" value="HemD"/>
    <property type="match status" value="1"/>
</dbReference>
<comment type="function">
    <text evidence="6 9">Catalyzes cyclization of the linear tetrapyrrole, hydroxymethylbilane, to the macrocyclic uroporphyrinogen III.</text>
</comment>
<accession>A0ABT7QWK3</accession>
<dbReference type="PANTHER" id="PTHR38042:SF1">
    <property type="entry name" value="UROPORPHYRINOGEN-III SYNTHASE, CHLOROPLASTIC"/>
    <property type="match status" value="1"/>
</dbReference>
<dbReference type="InterPro" id="IPR003754">
    <property type="entry name" value="4pyrrol_synth_uPrphyn_synth"/>
</dbReference>
<dbReference type="Pfam" id="PF02602">
    <property type="entry name" value="HEM4"/>
    <property type="match status" value="1"/>
</dbReference>
<dbReference type="SUPFAM" id="SSF69618">
    <property type="entry name" value="HemD-like"/>
    <property type="match status" value="1"/>
</dbReference>
<comment type="caution">
    <text evidence="11">The sequence shown here is derived from an EMBL/GenBank/DDBJ whole genome shotgun (WGS) entry which is preliminary data.</text>
</comment>
<evidence type="ECO:0000313" key="11">
    <source>
        <dbReference type="EMBL" id="MDM5271217.1"/>
    </source>
</evidence>
<dbReference type="Gene3D" id="3.40.50.10090">
    <property type="match status" value="2"/>
</dbReference>
<reference evidence="11" key="1">
    <citation type="submission" date="2023-01" db="EMBL/GenBank/DDBJ databases">
        <title>Sulfurovum sp. zt1-1 genome assembly.</title>
        <authorList>
            <person name="Wang J."/>
        </authorList>
    </citation>
    <scope>NUCLEOTIDE SEQUENCE</scope>
    <source>
        <strain evidence="11">Zt1-1</strain>
    </source>
</reference>
<name>A0ABT7QWK3_9BACT</name>
<dbReference type="GO" id="GO:0004852">
    <property type="term" value="F:uroporphyrinogen-III synthase activity"/>
    <property type="evidence" value="ECO:0007669"/>
    <property type="project" value="UniProtKB-EC"/>
</dbReference>